<evidence type="ECO:0000256" key="5">
    <source>
        <dbReference type="ARBA" id="ARBA00022801"/>
    </source>
</evidence>
<dbReference type="InterPro" id="IPR004722">
    <property type="entry name" value="DHOase"/>
</dbReference>
<dbReference type="PANTHER" id="PTHR43668:SF2">
    <property type="entry name" value="ALLANTOINASE"/>
    <property type="match status" value="1"/>
</dbReference>
<dbReference type="GO" id="GO:0004038">
    <property type="term" value="F:allantoinase activity"/>
    <property type="evidence" value="ECO:0007669"/>
    <property type="project" value="TreeGrafter"/>
</dbReference>
<sequence>MFNVKCNLPKKIIEGCLTNKYTIFPAFCDVHVHFREPGFSYKETIKSGSRAAARGGYSAVCTMPNLNPVPDTLEHLNEQIKIIEKDSVINIYPFASITINQDGKELSDMREMAGKILGFSDDGKGIQDEKLMKKAMKRAKSLGKIIAAHCEDNSLLNGGYIHEGVYANKHNHKGICSESEWKVIERDLRLAKETGCAYHVCHISCKESVELIGKAKEDGIDVTCETAPHYLVLDENDLEEDGRFKMNPPLRSREDRLALIKGVQNGTIDMIATDHAPHSIEEKSKGLEESAFGIVGIETAFPVLYTKLVKENLISLEKLIELMAINPRKRFGIPLGDDFTIWDLNEGIVVNSEDFLSKGKATPFEGMKLMGKCIATICNNKIIYIDEI</sequence>
<organism evidence="8 9">
    <name type="scientific">Clostridium isatidis</name>
    <dbReference type="NCBI Taxonomy" id="182773"/>
    <lineage>
        <taxon>Bacteria</taxon>
        <taxon>Bacillati</taxon>
        <taxon>Bacillota</taxon>
        <taxon>Clostridia</taxon>
        <taxon>Eubacteriales</taxon>
        <taxon>Clostridiaceae</taxon>
        <taxon>Clostridium</taxon>
    </lineage>
</organism>
<dbReference type="InterPro" id="IPR050138">
    <property type="entry name" value="DHOase/Allantoinase_Hydrolase"/>
</dbReference>
<dbReference type="GO" id="GO:0046872">
    <property type="term" value="F:metal ion binding"/>
    <property type="evidence" value="ECO:0007669"/>
    <property type="project" value="UniProtKB-KW"/>
</dbReference>
<evidence type="ECO:0000259" key="7">
    <source>
        <dbReference type="Pfam" id="PF12890"/>
    </source>
</evidence>
<dbReference type="InterPro" id="IPR002195">
    <property type="entry name" value="Dihydroorotase_CS"/>
</dbReference>
<dbReference type="SUPFAM" id="SSF51338">
    <property type="entry name" value="Composite domain of metallo-dependent hydrolases"/>
    <property type="match status" value="1"/>
</dbReference>
<gene>
    <name evidence="8" type="ORF">BEN51_06970</name>
</gene>
<dbReference type="InterPro" id="IPR024403">
    <property type="entry name" value="DHOase_cat"/>
</dbReference>
<comment type="function">
    <text evidence="2">Catalyzes the reversible cyclization of carbamoyl aspartate to dihydroorotate.</text>
</comment>
<dbReference type="InterPro" id="IPR032466">
    <property type="entry name" value="Metal_Hydrolase"/>
</dbReference>
<dbReference type="InterPro" id="IPR011059">
    <property type="entry name" value="Metal-dep_hydrolase_composite"/>
</dbReference>
<dbReference type="CDD" id="cd01317">
    <property type="entry name" value="DHOase_IIa"/>
    <property type="match status" value="1"/>
</dbReference>
<dbReference type="Gene3D" id="3.20.20.140">
    <property type="entry name" value="Metal-dependent hydrolases"/>
    <property type="match status" value="1"/>
</dbReference>
<feature type="domain" description="Dihydroorotase catalytic" evidence="7">
    <location>
        <begin position="23"/>
        <end position="208"/>
    </location>
</feature>
<dbReference type="EMBL" id="CP016786">
    <property type="protein sequence ID" value="ASW43230.1"/>
    <property type="molecule type" value="Genomic_DNA"/>
</dbReference>
<evidence type="ECO:0000256" key="1">
    <source>
        <dbReference type="ARBA" id="ARBA00001947"/>
    </source>
</evidence>
<dbReference type="OrthoDB" id="9765462at2"/>
<evidence type="ECO:0000256" key="3">
    <source>
        <dbReference type="ARBA" id="ARBA00010286"/>
    </source>
</evidence>
<dbReference type="Gene3D" id="2.30.40.10">
    <property type="entry name" value="Urease, subunit C, domain 1"/>
    <property type="match status" value="1"/>
</dbReference>
<evidence type="ECO:0000313" key="8">
    <source>
        <dbReference type="EMBL" id="ASW43230.1"/>
    </source>
</evidence>
<name>A0A343JCH2_9CLOT</name>
<dbReference type="GO" id="GO:0005737">
    <property type="term" value="C:cytoplasm"/>
    <property type="evidence" value="ECO:0007669"/>
    <property type="project" value="TreeGrafter"/>
</dbReference>
<dbReference type="AlphaFoldDB" id="A0A343JCH2"/>
<dbReference type="RefSeq" id="WP_119865366.1">
    <property type="nucleotide sequence ID" value="NZ_CP016786.1"/>
</dbReference>
<dbReference type="KEGG" id="cia:BEN51_06970"/>
<dbReference type="Pfam" id="PF12890">
    <property type="entry name" value="DHOase"/>
    <property type="match status" value="1"/>
</dbReference>
<keyword evidence="6" id="KW-0665">Pyrimidine biosynthesis</keyword>
<reference evidence="8 9" key="1">
    <citation type="submission" date="2016-08" db="EMBL/GenBank/DDBJ databases">
        <title>Complete Genome Sequence Of The Indigo Reducing Clostridium isatidis DSM15098.</title>
        <authorList>
            <person name="Little G.T."/>
            <person name="Minton N.P."/>
        </authorList>
    </citation>
    <scope>NUCLEOTIDE SEQUENCE [LARGE SCALE GENOMIC DNA]</scope>
    <source>
        <strain evidence="8 9">DSM 15098</strain>
    </source>
</reference>
<dbReference type="GO" id="GO:0006221">
    <property type="term" value="P:pyrimidine nucleotide biosynthetic process"/>
    <property type="evidence" value="ECO:0007669"/>
    <property type="project" value="UniProtKB-KW"/>
</dbReference>
<dbReference type="GO" id="GO:0006145">
    <property type="term" value="P:purine nucleobase catabolic process"/>
    <property type="evidence" value="ECO:0007669"/>
    <property type="project" value="TreeGrafter"/>
</dbReference>
<evidence type="ECO:0000256" key="6">
    <source>
        <dbReference type="ARBA" id="ARBA00022975"/>
    </source>
</evidence>
<keyword evidence="4" id="KW-0479">Metal-binding</keyword>
<dbReference type="PANTHER" id="PTHR43668">
    <property type="entry name" value="ALLANTOINASE"/>
    <property type="match status" value="1"/>
</dbReference>
<protein>
    <submittedName>
        <fullName evidence="8">Dihydroorotase</fullName>
    </submittedName>
</protein>
<keyword evidence="9" id="KW-1185">Reference proteome</keyword>
<comment type="cofactor">
    <cofactor evidence="1">
        <name>Zn(2+)</name>
        <dbReference type="ChEBI" id="CHEBI:29105"/>
    </cofactor>
</comment>
<dbReference type="GO" id="GO:0004151">
    <property type="term" value="F:dihydroorotase activity"/>
    <property type="evidence" value="ECO:0007669"/>
    <property type="project" value="InterPro"/>
</dbReference>
<dbReference type="PROSITE" id="PS00482">
    <property type="entry name" value="DIHYDROOROTASE_1"/>
    <property type="match status" value="1"/>
</dbReference>
<dbReference type="Proteomes" id="UP000264883">
    <property type="component" value="Chromosome"/>
</dbReference>
<dbReference type="PROSITE" id="PS00483">
    <property type="entry name" value="DIHYDROOROTASE_2"/>
    <property type="match status" value="1"/>
</dbReference>
<accession>A0A343JCH2</accession>
<evidence type="ECO:0000256" key="4">
    <source>
        <dbReference type="ARBA" id="ARBA00022723"/>
    </source>
</evidence>
<dbReference type="SUPFAM" id="SSF51556">
    <property type="entry name" value="Metallo-dependent hydrolases"/>
    <property type="match status" value="1"/>
</dbReference>
<evidence type="ECO:0000313" key="9">
    <source>
        <dbReference type="Proteomes" id="UP000264883"/>
    </source>
</evidence>
<proteinExistence type="inferred from homology"/>
<evidence type="ECO:0000256" key="2">
    <source>
        <dbReference type="ARBA" id="ARBA00002368"/>
    </source>
</evidence>
<comment type="similarity">
    <text evidence="3">Belongs to the metallo-dependent hydrolases superfamily. DHOase family. Class I DHOase subfamily.</text>
</comment>
<keyword evidence="5" id="KW-0378">Hydrolase</keyword>
<dbReference type="NCBIfam" id="TIGR00857">
    <property type="entry name" value="pyrC_multi"/>
    <property type="match status" value="1"/>
</dbReference>